<evidence type="ECO:0000313" key="2">
    <source>
        <dbReference type="Proteomes" id="UP000312326"/>
    </source>
</evidence>
<dbReference type="AlphaFoldDB" id="A0A3R5YNF4"/>
<accession>A0A3R5YNF4</accession>
<gene>
    <name evidence="1" type="ORF">DM298_07875</name>
</gene>
<dbReference type="Proteomes" id="UP000312326">
    <property type="component" value="Chromosome"/>
</dbReference>
<dbReference type="RefSeq" id="WP_022087394.1">
    <property type="nucleotide sequence ID" value="NZ_JBQKKU010000021.1"/>
</dbReference>
<organism evidence="1 2">
    <name type="scientific">Lactobacillus amylovorus</name>
    <dbReference type="NCBI Taxonomy" id="1604"/>
    <lineage>
        <taxon>Bacteria</taxon>
        <taxon>Bacillati</taxon>
        <taxon>Bacillota</taxon>
        <taxon>Bacilli</taxon>
        <taxon>Lactobacillales</taxon>
        <taxon>Lactobacillaceae</taxon>
        <taxon>Lactobacillus</taxon>
    </lineage>
</organism>
<sequence length="81" mass="9474">MFAVLYLYTVKIRVPMLFHFANDFLNYAQVGGMTAQTWRGDANDWLNLLVQVVVPIAITIWMLTGQRRLVMEQNIMRLLEN</sequence>
<dbReference type="EMBL" id="CP029754">
    <property type="protein sequence ID" value="QDD70787.1"/>
    <property type="molecule type" value="Genomic_DNA"/>
</dbReference>
<evidence type="ECO:0000313" key="1">
    <source>
        <dbReference type="EMBL" id="QDD70787.1"/>
    </source>
</evidence>
<proteinExistence type="predicted"/>
<reference evidence="1 2" key="1">
    <citation type="submission" date="2018-06" db="EMBL/GenBank/DDBJ databases">
        <title>Complete genome sequnece of Lactobacillus amylovorus PMRA3.</title>
        <authorList>
            <person name="Nam Y.-D."/>
            <person name="Chung W.-H."/>
            <person name="Park Y.S."/>
            <person name="Kang J."/>
        </authorList>
    </citation>
    <scope>NUCLEOTIDE SEQUENCE [LARGE SCALE GENOMIC DNA]</scope>
    <source>
        <strain evidence="1 2">PMRA3</strain>
    </source>
</reference>
<protein>
    <submittedName>
        <fullName evidence="1">Immunity protein</fullName>
    </submittedName>
</protein>
<name>A0A3R5YNF4_LACAM</name>